<feature type="transmembrane region" description="Helical" evidence="8">
    <location>
        <begin position="779"/>
        <end position="801"/>
    </location>
</feature>
<keyword evidence="12" id="KW-0808">Transferase</keyword>
<dbReference type="SUPFAM" id="SSF63829">
    <property type="entry name" value="Calcium-dependent phosphotriesterase"/>
    <property type="match status" value="2"/>
</dbReference>
<dbReference type="PROSITE" id="PS50110">
    <property type="entry name" value="RESPONSE_REGULATORY"/>
    <property type="match status" value="1"/>
</dbReference>
<dbReference type="SMART" id="SM00387">
    <property type="entry name" value="HATPase_c"/>
    <property type="match status" value="1"/>
</dbReference>
<evidence type="ECO:0000259" key="10">
    <source>
        <dbReference type="PROSITE" id="PS50109"/>
    </source>
</evidence>
<keyword evidence="12" id="KW-0418">Kinase</keyword>
<keyword evidence="8" id="KW-0472">Membrane</keyword>
<dbReference type="PRINTS" id="PR00032">
    <property type="entry name" value="HTHARAC"/>
</dbReference>
<dbReference type="Gene3D" id="2.60.40.10">
    <property type="entry name" value="Immunoglobulins"/>
    <property type="match status" value="1"/>
</dbReference>
<dbReference type="InterPro" id="IPR003661">
    <property type="entry name" value="HisK_dim/P_dom"/>
</dbReference>
<dbReference type="PROSITE" id="PS00041">
    <property type="entry name" value="HTH_ARAC_FAMILY_1"/>
    <property type="match status" value="1"/>
</dbReference>
<evidence type="ECO:0000256" key="1">
    <source>
        <dbReference type="ARBA" id="ARBA00000085"/>
    </source>
</evidence>
<feature type="modified residue" description="4-aspartylphosphate" evidence="7">
    <location>
        <position position="1130"/>
    </location>
</feature>
<dbReference type="EMBL" id="SPSB01000005">
    <property type="protein sequence ID" value="TFV92327.1"/>
    <property type="molecule type" value="Genomic_DNA"/>
</dbReference>
<comment type="catalytic activity">
    <reaction evidence="1">
        <text>ATP + protein L-histidine = ADP + protein N-phospho-L-histidine.</text>
        <dbReference type="EC" id="2.7.13.3"/>
    </reaction>
</comment>
<evidence type="ECO:0000259" key="11">
    <source>
        <dbReference type="PROSITE" id="PS50110"/>
    </source>
</evidence>
<dbReference type="InterPro" id="IPR005467">
    <property type="entry name" value="His_kinase_dom"/>
</dbReference>
<dbReference type="SUPFAM" id="SSF52172">
    <property type="entry name" value="CheY-like"/>
    <property type="match status" value="1"/>
</dbReference>
<proteinExistence type="predicted"/>
<evidence type="ECO:0000256" key="6">
    <source>
        <dbReference type="ARBA" id="ARBA00023163"/>
    </source>
</evidence>
<dbReference type="InterPro" id="IPR018060">
    <property type="entry name" value="HTH_AraC"/>
</dbReference>
<evidence type="ECO:0000256" key="3">
    <source>
        <dbReference type="ARBA" id="ARBA00022553"/>
    </source>
</evidence>
<reference evidence="12 13" key="1">
    <citation type="submission" date="2019-03" db="EMBL/GenBank/DDBJ databases">
        <title>Algoriphagus sp. nov, a new strain isolated from root system soil of mangrove plant Kandelia.</title>
        <authorList>
            <person name="Yin Q."/>
            <person name="Wang K."/>
            <person name="Song Z."/>
        </authorList>
    </citation>
    <scope>NUCLEOTIDE SEQUENCE [LARGE SCALE GENOMIC DNA]</scope>
    <source>
        <strain evidence="12 13">XY-J91</strain>
    </source>
</reference>
<dbReference type="InterPro" id="IPR036890">
    <property type="entry name" value="HATPase_C_sf"/>
</dbReference>
<dbReference type="PROSITE" id="PS01124">
    <property type="entry name" value="HTH_ARAC_FAMILY_2"/>
    <property type="match status" value="1"/>
</dbReference>
<dbReference type="SUPFAM" id="SSF47384">
    <property type="entry name" value="Homodimeric domain of signal transducing histidine kinase"/>
    <property type="match status" value="1"/>
</dbReference>
<keyword evidence="5" id="KW-0238">DNA-binding</keyword>
<keyword evidence="8" id="KW-1133">Transmembrane helix</keyword>
<evidence type="ECO:0000256" key="8">
    <source>
        <dbReference type="SAM" id="Phobius"/>
    </source>
</evidence>
<dbReference type="PROSITE" id="PS51257">
    <property type="entry name" value="PROKAR_LIPOPROTEIN"/>
    <property type="match status" value="1"/>
</dbReference>
<dbReference type="InterPro" id="IPR015943">
    <property type="entry name" value="WD40/YVTN_repeat-like_dom_sf"/>
</dbReference>
<keyword evidence="8" id="KW-0812">Transmembrane</keyword>
<dbReference type="SMART" id="SM00388">
    <property type="entry name" value="HisKA"/>
    <property type="match status" value="1"/>
</dbReference>
<name>A0A4Y9QJH2_9BACT</name>
<dbReference type="Pfam" id="PF02518">
    <property type="entry name" value="HATPase_c"/>
    <property type="match status" value="1"/>
</dbReference>
<keyword evidence="6" id="KW-0804">Transcription</keyword>
<dbReference type="Pfam" id="PF12833">
    <property type="entry name" value="HTH_18"/>
    <property type="match status" value="1"/>
</dbReference>
<evidence type="ECO:0000256" key="7">
    <source>
        <dbReference type="PROSITE-ProRule" id="PRU00169"/>
    </source>
</evidence>
<dbReference type="InterPro" id="IPR013783">
    <property type="entry name" value="Ig-like_fold"/>
</dbReference>
<accession>A0A4Y9QJH2</accession>
<evidence type="ECO:0000256" key="4">
    <source>
        <dbReference type="ARBA" id="ARBA00023015"/>
    </source>
</evidence>
<organism evidence="12 13">
    <name type="scientific">Algoriphagus kandeliae</name>
    <dbReference type="NCBI Taxonomy" id="2562278"/>
    <lineage>
        <taxon>Bacteria</taxon>
        <taxon>Pseudomonadati</taxon>
        <taxon>Bacteroidota</taxon>
        <taxon>Cytophagia</taxon>
        <taxon>Cytophagales</taxon>
        <taxon>Cyclobacteriaceae</taxon>
        <taxon>Algoriphagus</taxon>
    </lineage>
</organism>
<keyword evidence="3 7" id="KW-0597">Phosphoprotein</keyword>
<dbReference type="PROSITE" id="PS50109">
    <property type="entry name" value="HIS_KIN"/>
    <property type="match status" value="1"/>
</dbReference>
<dbReference type="Pfam" id="PF07495">
    <property type="entry name" value="Y_Y_Y"/>
    <property type="match status" value="1"/>
</dbReference>
<dbReference type="FunFam" id="3.40.50.2300:FF:000138">
    <property type="entry name" value="Two-component system sensor histidine kinase/response regulator"/>
    <property type="match status" value="1"/>
</dbReference>
<dbReference type="Gene3D" id="1.10.287.130">
    <property type="match status" value="1"/>
</dbReference>
<evidence type="ECO:0000313" key="12">
    <source>
        <dbReference type="EMBL" id="TFV92327.1"/>
    </source>
</evidence>
<dbReference type="InterPro" id="IPR036097">
    <property type="entry name" value="HisK_dim/P_sf"/>
</dbReference>
<dbReference type="SUPFAM" id="SSF101898">
    <property type="entry name" value="NHL repeat"/>
    <property type="match status" value="1"/>
</dbReference>
<evidence type="ECO:0000256" key="2">
    <source>
        <dbReference type="ARBA" id="ARBA00012438"/>
    </source>
</evidence>
<evidence type="ECO:0000259" key="9">
    <source>
        <dbReference type="PROSITE" id="PS01124"/>
    </source>
</evidence>
<dbReference type="Pfam" id="PF00072">
    <property type="entry name" value="Response_reg"/>
    <property type="match status" value="1"/>
</dbReference>
<dbReference type="Gene3D" id="3.30.565.10">
    <property type="entry name" value="Histidine kinase-like ATPase, C-terminal domain"/>
    <property type="match status" value="1"/>
</dbReference>
<dbReference type="SUPFAM" id="SSF46689">
    <property type="entry name" value="Homeodomain-like"/>
    <property type="match status" value="1"/>
</dbReference>
<dbReference type="InterPro" id="IPR011123">
    <property type="entry name" value="Y_Y_Y"/>
</dbReference>
<dbReference type="GO" id="GO:0043565">
    <property type="term" value="F:sequence-specific DNA binding"/>
    <property type="evidence" value="ECO:0007669"/>
    <property type="project" value="InterPro"/>
</dbReference>
<dbReference type="InterPro" id="IPR020449">
    <property type="entry name" value="Tscrpt_reg_AraC-type_HTH"/>
</dbReference>
<dbReference type="Pfam" id="PF00512">
    <property type="entry name" value="HisKA"/>
    <property type="match status" value="1"/>
</dbReference>
<dbReference type="Proteomes" id="UP000297647">
    <property type="component" value="Unassembled WGS sequence"/>
</dbReference>
<dbReference type="Gene3D" id="3.40.50.2300">
    <property type="match status" value="1"/>
</dbReference>
<comment type="caution">
    <text evidence="12">The sequence shown here is derived from an EMBL/GenBank/DDBJ whole genome shotgun (WGS) entry which is preliminary data.</text>
</comment>
<dbReference type="PANTHER" id="PTHR43547:SF2">
    <property type="entry name" value="HYBRID SIGNAL TRANSDUCTION HISTIDINE KINASE C"/>
    <property type="match status" value="1"/>
</dbReference>
<dbReference type="Gene3D" id="1.10.10.60">
    <property type="entry name" value="Homeodomain-like"/>
    <property type="match status" value="1"/>
</dbReference>
<dbReference type="CDD" id="cd00082">
    <property type="entry name" value="HisKA"/>
    <property type="match status" value="1"/>
</dbReference>
<dbReference type="InterPro" id="IPR001789">
    <property type="entry name" value="Sig_transdc_resp-reg_receiver"/>
</dbReference>
<dbReference type="GO" id="GO:0000155">
    <property type="term" value="F:phosphorelay sensor kinase activity"/>
    <property type="evidence" value="ECO:0007669"/>
    <property type="project" value="InterPro"/>
</dbReference>
<dbReference type="SMART" id="SM00342">
    <property type="entry name" value="HTH_ARAC"/>
    <property type="match status" value="1"/>
</dbReference>
<feature type="domain" description="Histidine kinase" evidence="10">
    <location>
        <begin position="837"/>
        <end position="1049"/>
    </location>
</feature>
<dbReference type="CDD" id="cd17574">
    <property type="entry name" value="REC_OmpR"/>
    <property type="match status" value="1"/>
</dbReference>
<dbReference type="PANTHER" id="PTHR43547">
    <property type="entry name" value="TWO-COMPONENT HISTIDINE KINASE"/>
    <property type="match status" value="1"/>
</dbReference>
<dbReference type="Gene3D" id="2.130.10.10">
    <property type="entry name" value="YVTN repeat-like/Quinoprotein amine dehydrogenase"/>
    <property type="match status" value="2"/>
</dbReference>
<keyword evidence="4" id="KW-0805">Transcription regulation</keyword>
<sequence>MSRIKLIVNKLKESLFSSFLFLACFLIGTESIAQNDISFRQLSVNDGLSQNSAISITQDQDGFLWIATQEGLNRYDGREFIQYPKKFNDITQPTQVILGKVYSDTKNRIWIIPDSTVPEKLDRDSNEFIPIEGVSSANHIFEDSEGNIWIGTLSGQLFHWNENSQKAELIWNDPTKEINHIAEYQDQLLLTFKDEISIFNKESQSIEPVIRAGEESFFSIALPLKNGSILYGTLSKGIWIILELGEESIPISDYLDLESNPFEDIMILDIWEAQNGLVWIASYGQGTFLIDFDNQQIQNFTYSKQNPRSIHYNDILCLYEDYTGTIWLGSDGAGLSFYDPFLEKFNFFHNQQLPEEINIDVIRSIYVGSDDKVWIGTSGKGLTSYDPKTGIWKTFHATENNPNTIRNDRVMSLLGIQDKLWIGYQDGGLSILNTKSGIFRHYDDSSKPSLPSNTIWKILNDSKNRVWLCTRNDGLIQFDPEKGVVEQFIHKEGDPRSIPDNNIRTILQSGEDEFWIGTENQGIAKFNLKTKTFERFQHKKGEENTLSNNSIKSLYLAPDNKLWIGTNGSGINIFDINSRKFDYITTENGLPNDVIYAILPDENGNLWLSSNKGISQIRSSNSEYQITNYTNYDGLATEFNTGAYFKHPSGTLYFGSLEGLYWFDAEDISFNPIRPKTAITHIQVFGNEFPLTENQNFKYHQNTLTFSISSLVFSSPEKNQFEYYLEGYDEDWINGGTFNIARYTNLPPGDYTFFARSSNYDGIWTEDIVQYNFSILQPWYWTLFAKLIYILLTIFGIWWFINYLKWKWQMQYELQLKEAESQRLHEIDQFKTNFFTNISHEFRTPLTLMMGTVQRLFQESENPVFKSQLNLIKHNSSRLLNLVDQLLEASKIKTGRLNLKIQKGNLGLLLQTVTMNFFYSASEKGMKLNSKIPLLSEIWFDADKVEKIVGNLLQNAIKYGKPKTEILLEAERSGNYVTLKVNNTSSRRYSQEEKDHLFDKFFKADKNSDGFGIGLPMIKDLVELHKGTIQLNLEKTELFEVEIRLPIDKYFFSPEDVWENSSEENLEELSPTPIQANEKSPLILIVEDNDDLRKFLKDNLKGYFNLIEAKNGKEGLYLALKKIPDLIISDVMMPEMDGIELCHSLKTDQKTSHIPIILLTAKSEEEHMLKGLREGADDYMIKPFSIQKLLVRIEKLIELRKNLQIRYSGKTEVSPSEIAVTSTDEVFLQKVQEIVDSDLLDSNFSVDDFSKKLGMSRMQLHRKLTALTGLATSAFIRDQRLRKSLQKLEKTDETVAEIAYSVGFSSPSYFIKCFKETYQMTPSEYQESKQKNKGVS</sequence>
<dbReference type="SMART" id="SM00448">
    <property type="entry name" value="REC"/>
    <property type="match status" value="1"/>
</dbReference>
<keyword evidence="13" id="KW-1185">Reference proteome</keyword>
<protein>
    <recommendedName>
        <fullName evidence="2">histidine kinase</fullName>
        <ecNumber evidence="2">2.7.13.3</ecNumber>
    </recommendedName>
</protein>
<dbReference type="EC" id="2.7.13.3" evidence="2"/>
<dbReference type="InterPro" id="IPR009057">
    <property type="entry name" value="Homeodomain-like_sf"/>
</dbReference>
<dbReference type="GO" id="GO:0003700">
    <property type="term" value="F:DNA-binding transcription factor activity"/>
    <property type="evidence" value="ECO:0007669"/>
    <property type="project" value="InterPro"/>
</dbReference>
<evidence type="ECO:0000256" key="5">
    <source>
        <dbReference type="ARBA" id="ARBA00023125"/>
    </source>
</evidence>
<dbReference type="InterPro" id="IPR003594">
    <property type="entry name" value="HATPase_dom"/>
</dbReference>
<feature type="domain" description="HTH araC/xylS-type" evidence="9">
    <location>
        <begin position="1229"/>
        <end position="1328"/>
    </location>
</feature>
<dbReference type="InterPro" id="IPR011006">
    <property type="entry name" value="CheY-like_superfamily"/>
</dbReference>
<evidence type="ECO:0000313" key="13">
    <source>
        <dbReference type="Proteomes" id="UP000297647"/>
    </source>
</evidence>
<dbReference type="InterPro" id="IPR018062">
    <property type="entry name" value="HTH_AraC-typ_CS"/>
</dbReference>
<feature type="domain" description="Response regulatory" evidence="11">
    <location>
        <begin position="1082"/>
        <end position="1197"/>
    </location>
</feature>
<dbReference type="InterPro" id="IPR011110">
    <property type="entry name" value="Reg_prop"/>
</dbReference>
<dbReference type="SUPFAM" id="SSF55874">
    <property type="entry name" value="ATPase domain of HSP90 chaperone/DNA topoisomerase II/histidine kinase"/>
    <property type="match status" value="1"/>
</dbReference>
<gene>
    <name evidence="12" type="ORF">E4S40_15900</name>
</gene>
<dbReference type="Pfam" id="PF07494">
    <property type="entry name" value="Reg_prop"/>
    <property type="match status" value="6"/>
</dbReference>